<keyword evidence="2" id="KW-1185">Reference proteome</keyword>
<organism evidence="1 2">
    <name type="scientific">Linnemannia schmuckeri</name>
    <dbReference type="NCBI Taxonomy" id="64567"/>
    <lineage>
        <taxon>Eukaryota</taxon>
        <taxon>Fungi</taxon>
        <taxon>Fungi incertae sedis</taxon>
        <taxon>Mucoromycota</taxon>
        <taxon>Mortierellomycotina</taxon>
        <taxon>Mortierellomycetes</taxon>
        <taxon>Mortierellales</taxon>
        <taxon>Mortierellaceae</taxon>
        <taxon>Linnemannia</taxon>
    </lineage>
</organism>
<accession>A0A9P5V7J9</accession>
<reference evidence="1" key="1">
    <citation type="journal article" date="2020" name="Fungal Divers.">
        <title>Resolving the Mortierellaceae phylogeny through synthesis of multi-gene phylogenetics and phylogenomics.</title>
        <authorList>
            <person name="Vandepol N."/>
            <person name="Liber J."/>
            <person name="Desiro A."/>
            <person name="Na H."/>
            <person name="Kennedy M."/>
            <person name="Barry K."/>
            <person name="Grigoriev I.V."/>
            <person name="Miller A.N."/>
            <person name="O'Donnell K."/>
            <person name="Stajich J.E."/>
            <person name="Bonito G."/>
        </authorList>
    </citation>
    <scope>NUCLEOTIDE SEQUENCE</scope>
    <source>
        <strain evidence="1">NRRL 6426</strain>
    </source>
</reference>
<feature type="non-terminal residue" evidence="1">
    <location>
        <position position="1"/>
    </location>
</feature>
<sequence length="53" mass="6342">HQEDGYINFYSMKRIYHDLPISLMEDILGQRDDMDRSSIKEVLDTTMLHGYHL</sequence>
<gene>
    <name evidence="1" type="ORF">BG015_000520</name>
</gene>
<comment type="caution">
    <text evidence="1">The sequence shown here is derived from an EMBL/GenBank/DDBJ whole genome shotgun (WGS) entry which is preliminary data.</text>
</comment>
<evidence type="ECO:0000313" key="2">
    <source>
        <dbReference type="Proteomes" id="UP000748756"/>
    </source>
</evidence>
<dbReference type="EMBL" id="JAAAUQ010001083">
    <property type="protein sequence ID" value="KAF9143171.1"/>
    <property type="molecule type" value="Genomic_DNA"/>
</dbReference>
<proteinExistence type="predicted"/>
<dbReference type="AlphaFoldDB" id="A0A9P5V7J9"/>
<dbReference type="InterPro" id="IPR042532">
    <property type="entry name" value="EXOC3/Sec6_C"/>
</dbReference>
<name>A0A9P5V7J9_9FUNG</name>
<dbReference type="OrthoDB" id="190098at2759"/>
<evidence type="ECO:0000313" key="1">
    <source>
        <dbReference type="EMBL" id="KAF9143171.1"/>
    </source>
</evidence>
<dbReference type="Gene3D" id="1.10.357.70">
    <property type="entry name" value="Exocyst complex component Sec6, C-terminal domain"/>
    <property type="match status" value="1"/>
</dbReference>
<dbReference type="Proteomes" id="UP000748756">
    <property type="component" value="Unassembled WGS sequence"/>
</dbReference>
<protein>
    <submittedName>
        <fullName evidence="1">Uncharacterized protein</fullName>
    </submittedName>
</protein>